<evidence type="ECO:0000313" key="3">
    <source>
        <dbReference type="EMBL" id="GKT40742.1"/>
    </source>
</evidence>
<dbReference type="PANTHER" id="PTHR10622">
    <property type="entry name" value="HET DOMAIN-CONTAINING PROTEIN"/>
    <property type="match status" value="1"/>
</dbReference>
<dbReference type="EMBL" id="BQXU01000002">
    <property type="protein sequence ID" value="GKT40742.1"/>
    <property type="molecule type" value="Genomic_DNA"/>
</dbReference>
<organism evidence="3 4">
    <name type="scientific">Colletotrichum spaethianum</name>
    <dbReference type="NCBI Taxonomy" id="700344"/>
    <lineage>
        <taxon>Eukaryota</taxon>
        <taxon>Fungi</taxon>
        <taxon>Dikarya</taxon>
        <taxon>Ascomycota</taxon>
        <taxon>Pezizomycotina</taxon>
        <taxon>Sordariomycetes</taxon>
        <taxon>Hypocreomycetidae</taxon>
        <taxon>Glomerellales</taxon>
        <taxon>Glomerellaceae</taxon>
        <taxon>Colletotrichum</taxon>
        <taxon>Colletotrichum spaethianum species complex</taxon>
    </lineage>
</organism>
<evidence type="ECO:0000313" key="4">
    <source>
        <dbReference type="Proteomes" id="UP001055115"/>
    </source>
</evidence>
<dbReference type="PANTHER" id="PTHR10622:SF10">
    <property type="entry name" value="HET DOMAIN-CONTAINING PROTEIN"/>
    <property type="match status" value="1"/>
</dbReference>
<dbReference type="GeneID" id="73321725"/>
<dbReference type="RefSeq" id="XP_049123092.1">
    <property type="nucleotide sequence ID" value="XM_049267135.1"/>
</dbReference>
<dbReference type="Pfam" id="PF26640">
    <property type="entry name" value="DUF8212"/>
    <property type="match status" value="1"/>
</dbReference>
<dbReference type="Proteomes" id="UP001055115">
    <property type="component" value="Unassembled WGS sequence"/>
</dbReference>
<name>A0AA37L2N0_9PEZI</name>
<gene>
    <name evidence="3" type="ORF">ColSpa_00923</name>
</gene>
<proteinExistence type="predicted"/>
<dbReference type="InterPro" id="IPR058525">
    <property type="entry name" value="DUF8212"/>
</dbReference>
<dbReference type="Pfam" id="PF06985">
    <property type="entry name" value="HET"/>
    <property type="match status" value="1"/>
</dbReference>
<dbReference type="AlphaFoldDB" id="A0AA37L2N0"/>
<keyword evidence="4" id="KW-1185">Reference proteome</keyword>
<feature type="domain" description="Heterokaryon incompatibility" evidence="1">
    <location>
        <begin position="22"/>
        <end position="134"/>
    </location>
</feature>
<feature type="domain" description="DUF8212" evidence="2">
    <location>
        <begin position="255"/>
        <end position="277"/>
    </location>
</feature>
<protein>
    <submittedName>
        <fullName evidence="3">Vegetative incompatibility protein HET-E-1</fullName>
    </submittedName>
</protein>
<dbReference type="InterPro" id="IPR010730">
    <property type="entry name" value="HET"/>
</dbReference>
<evidence type="ECO:0000259" key="2">
    <source>
        <dbReference type="Pfam" id="PF26640"/>
    </source>
</evidence>
<sequence>MRLINVDTLQLEEFFDDDIPEYATLSHTWGKEEVSFQDLCWLHEYEGDRESFASIETLLSSLGRSSVEKAAKLRQRAGFDKIMQTARLAKMNQLRYAWVDTCCIDKTSSAELSEAINSMFRWYQGSRICYAHISDVVLHTEHFTNNGAWEYEFARSRWFTRGWTLQELLAPRIVSFFDRNWNFIGEKSTLAEMVSTITKIPCDFLNRHRRLQDVALASRMSWASGRRTSRKEDMAYCLLGLCDINMPLLYGEGERAFVRLQQEIIKEYSDQSLFAWGIDQAIGETSSIFAPSPAFFTRAGSLSLENFNSSSSDFQMTNRGLQIELPLVRLPMFQGARREVCHYAILDVKDRDLGHLCFPLFSPRLHEDGTQTGDEFLKSPLSANPTSSGA</sequence>
<comment type="caution">
    <text evidence="3">The sequence shown here is derived from an EMBL/GenBank/DDBJ whole genome shotgun (WGS) entry which is preliminary data.</text>
</comment>
<evidence type="ECO:0000259" key="1">
    <source>
        <dbReference type="Pfam" id="PF06985"/>
    </source>
</evidence>
<reference evidence="3 4" key="1">
    <citation type="submission" date="2022-03" db="EMBL/GenBank/DDBJ databases">
        <title>Genome data of Colletotrichum spp.</title>
        <authorList>
            <person name="Utami Y.D."/>
            <person name="Hiruma K."/>
        </authorList>
    </citation>
    <scope>NUCLEOTIDE SEQUENCE [LARGE SCALE GENOMIC DNA]</scope>
    <source>
        <strain evidence="3 4">MAFF 239500</strain>
    </source>
</reference>
<accession>A0AA37L2N0</accession>